<protein>
    <submittedName>
        <fullName evidence="1">Alpha-like DNA polymerase</fullName>
    </submittedName>
</protein>
<proteinExistence type="predicted"/>
<dbReference type="AlphaFoldDB" id="Q47971"/>
<feature type="non-terminal residue" evidence="1">
    <location>
        <position position="1"/>
    </location>
</feature>
<reference evidence="1" key="1">
    <citation type="journal article" date="1988" name="Arch. Microbiol.">
        <title>Stimulation of an alpha like DNA polymerase by v-myc related protein of Halobacterium halobium.</title>
        <authorList>
            <person name="Ben-Mahrez K."/>
            <person name="Sougakoff W."/>
            <person name="Nakayama M."/>
            <person name="Kohiyama M."/>
        </authorList>
    </citation>
    <scope>NUCLEOTIDE SEQUENCE</scope>
</reference>
<sequence>ALTDVAPVTDDRPRRASAEICSLRPPRLLDRRRRRAQPSRVVRHLRP</sequence>
<organism evidence="1">
    <name type="scientific">Halobacterium salinarum</name>
    <name type="common">Halobacterium halobium</name>
    <dbReference type="NCBI Taxonomy" id="2242"/>
    <lineage>
        <taxon>Archaea</taxon>
        <taxon>Methanobacteriati</taxon>
        <taxon>Methanobacteriota</taxon>
        <taxon>Stenosarchaea group</taxon>
        <taxon>Halobacteria</taxon>
        <taxon>Halobacteriales</taxon>
        <taxon>Halobacteriaceae</taxon>
        <taxon>Halobacterium</taxon>
    </lineage>
</organism>
<dbReference type="EMBL" id="M24776">
    <property type="protein sequence ID" value="AAA72754.1"/>
    <property type="molecule type" value="Genomic_DNA"/>
</dbReference>
<feature type="non-terminal residue" evidence="1">
    <location>
        <position position="47"/>
    </location>
</feature>
<name>Q47971_HALSI</name>
<evidence type="ECO:0000313" key="1">
    <source>
        <dbReference type="EMBL" id="AAA72754.1"/>
    </source>
</evidence>
<accession>Q47971</accession>